<evidence type="ECO:0000313" key="4">
    <source>
        <dbReference type="Proteomes" id="UP000283492"/>
    </source>
</evidence>
<dbReference type="AlphaFoldDB" id="A0A413TYP6"/>
<dbReference type="Proteomes" id="UP000283492">
    <property type="component" value="Unassembled WGS sequence"/>
</dbReference>
<dbReference type="PANTHER" id="PTHR35271">
    <property type="entry name" value="ABC TRANSPORTER, SUBSTRATE-BINDING LIPOPROTEIN-RELATED"/>
    <property type="match status" value="1"/>
</dbReference>
<dbReference type="CDD" id="cd06325">
    <property type="entry name" value="PBP1_ABC_unchar_transporter"/>
    <property type="match status" value="1"/>
</dbReference>
<reference evidence="3 4" key="1">
    <citation type="submission" date="2018-08" db="EMBL/GenBank/DDBJ databases">
        <title>A genome reference for cultivated species of the human gut microbiota.</title>
        <authorList>
            <person name="Zou Y."/>
            <person name="Xue W."/>
            <person name="Luo G."/>
        </authorList>
    </citation>
    <scope>NUCLEOTIDE SEQUENCE [LARGE SCALE GENOMIC DNA]</scope>
    <source>
        <strain evidence="3 4">AM42-1AC</strain>
    </source>
</reference>
<feature type="chain" id="PRO_5039431510" evidence="2">
    <location>
        <begin position="21"/>
        <end position="369"/>
    </location>
</feature>
<comment type="caution">
    <text evidence="3">The sequence shown here is derived from an EMBL/GenBank/DDBJ whole genome shotgun (WGS) entry which is preliminary data.</text>
</comment>
<dbReference type="PANTHER" id="PTHR35271:SF1">
    <property type="entry name" value="ABC TRANSPORTER, SUBSTRATE-BINDING LIPOPROTEIN"/>
    <property type="match status" value="1"/>
</dbReference>
<dbReference type="InterPro" id="IPR007487">
    <property type="entry name" value="ABC_transpt-TYRBP-like"/>
</dbReference>
<dbReference type="InterPro" id="IPR028082">
    <property type="entry name" value="Peripla_BP_I"/>
</dbReference>
<dbReference type="RefSeq" id="WP_118580601.1">
    <property type="nucleotide sequence ID" value="NZ_CABJFX010000007.1"/>
</dbReference>
<name>A0A413TYP6_9FIRM</name>
<feature type="region of interest" description="Disordered" evidence="1">
    <location>
        <begin position="29"/>
        <end position="52"/>
    </location>
</feature>
<organism evidence="3 4">
    <name type="scientific">Roseburia inulinivorans</name>
    <dbReference type="NCBI Taxonomy" id="360807"/>
    <lineage>
        <taxon>Bacteria</taxon>
        <taxon>Bacillati</taxon>
        <taxon>Bacillota</taxon>
        <taxon>Clostridia</taxon>
        <taxon>Lachnospirales</taxon>
        <taxon>Lachnospiraceae</taxon>
        <taxon>Roseburia</taxon>
    </lineage>
</organism>
<dbReference type="Pfam" id="PF04392">
    <property type="entry name" value="ABC_sub_bind"/>
    <property type="match status" value="1"/>
</dbReference>
<gene>
    <name evidence="3" type="ORF">DW914_06120</name>
</gene>
<dbReference type="EMBL" id="QSFX01000007">
    <property type="protein sequence ID" value="RHA90070.1"/>
    <property type="molecule type" value="Genomic_DNA"/>
</dbReference>
<feature type="compositionally biased region" description="Low complexity" evidence="1">
    <location>
        <begin position="34"/>
        <end position="52"/>
    </location>
</feature>
<dbReference type="SUPFAM" id="SSF53822">
    <property type="entry name" value="Periplasmic binding protein-like I"/>
    <property type="match status" value="1"/>
</dbReference>
<dbReference type="PROSITE" id="PS51257">
    <property type="entry name" value="PROKAR_LIPOPROTEIN"/>
    <property type="match status" value="1"/>
</dbReference>
<evidence type="ECO:0000256" key="2">
    <source>
        <dbReference type="SAM" id="SignalP"/>
    </source>
</evidence>
<protein>
    <submittedName>
        <fullName evidence="3">ABC transporter</fullName>
    </submittedName>
</protein>
<accession>A0A413TYP6</accession>
<sequence>MMKRKMMAAVLTMAMAAAMIGGCGNSTDTSNAGNSTNTTESSADAADTAKDTAQNTADKTVYKVGIVQYVDDASLNQIEKAIEAELDAKGAELGVTFDYADYTYNGQADSSALNQIAADLVAEGVDVIIPIATPAAMIMQNATEDNQIPVVFSAVSDPVGAGLVASADAPGVNITGTSDAIDVAQIMDFILAADPDAAKIGFLYDKSQDSSTSAIQAAKDYCDEHGISYVEKTGTTTGEIQAAADSLVAEKVDAIFTPQDNTVMTAELAIFEKFADAGIPHYTSADSFALNGAFLGYGVNYETLGTKTADMVADILANGADPATTPVETLDSGIVTVNTEIAEKVGIDYSIFKDMCSELIETVTAEEFN</sequence>
<evidence type="ECO:0000313" key="3">
    <source>
        <dbReference type="EMBL" id="RHA90070.1"/>
    </source>
</evidence>
<proteinExistence type="predicted"/>
<feature type="signal peptide" evidence="2">
    <location>
        <begin position="1"/>
        <end position="20"/>
    </location>
</feature>
<evidence type="ECO:0000256" key="1">
    <source>
        <dbReference type="SAM" id="MobiDB-lite"/>
    </source>
</evidence>
<dbReference type="Gene3D" id="3.40.50.2300">
    <property type="match status" value="2"/>
</dbReference>
<keyword evidence="2" id="KW-0732">Signal</keyword>